<dbReference type="Proteomes" id="UP001054889">
    <property type="component" value="Unassembled WGS sequence"/>
</dbReference>
<reference evidence="1" key="1">
    <citation type="journal article" date="2018" name="DNA Res.">
        <title>Multiple hybrid de novo genome assembly of finger millet, an orphan allotetraploid crop.</title>
        <authorList>
            <person name="Hatakeyama M."/>
            <person name="Aluri S."/>
            <person name="Balachadran M.T."/>
            <person name="Sivarajan S.R."/>
            <person name="Patrignani A."/>
            <person name="Gruter S."/>
            <person name="Poveda L."/>
            <person name="Shimizu-Inatsugi R."/>
            <person name="Baeten J."/>
            <person name="Francoijs K.J."/>
            <person name="Nataraja K.N."/>
            <person name="Reddy Y.A.N."/>
            <person name="Phadnis S."/>
            <person name="Ravikumar R.L."/>
            <person name="Schlapbach R."/>
            <person name="Sreeman S.M."/>
            <person name="Shimizu K.K."/>
        </authorList>
    </citation>
    <scope>NUCLEOTIDE SEQUENCE</scope>
</reference>
<organism evidence="1 2">
    <name type="scientific">Eleusine coracana subsp. coracana</name>
    <dbReference type="NCBI Taxonomy" id="191504"/>
    <lineage>
        <taxon>Eukaryota</taxon>
        <taxon>Viridiplantae</taxon>
        <taxon>Streptophyta</taxon>
        <taxon>Embryophyta</taxon>
        <taxon>Tracheophyta</taxon>
        <taxon>Spermatophyta</taxon>
        <taxon>Magnoliopsida</taxon>
        <taxon>Liliopsida</taxon>
        <taxon>Poales</taxon>
        <taxon>Poaceae</taxon>
        <taxon>PACMAD clade</taxon>
        <taxon>Chloridoideae</taxon>
        <taxon>Cynodonteae</taxon>
        <taxon>Eleusininae</taxon>
        <taxon>Eleusine</taxon>
    </lineage>
</organism>
<protein>
    <submittedName>
        <fullName evidence="1">Uncharacterized protein</fullName>
    </submittedName>
</protein>
<evidence type="ECO:0000313" key="1">
    <source>
        <dbReference type="EMBL" id="GJN00877.1"/>
    </source>
</evidence>
<comment type="caution">
    <text evidence="1">The sequence shown here is derived from an EMBL/GenBank/DDBJ whole genome shotgun (WGS) entry which is preliminary data.</text>
</comment>
<dbReference type="EMBL" id="BQKI01000008">
    <property type="protein sequence ID" value="GJN00877.1"/>
    <property type="molecule type" value="Genomic_DNA"/>
</dbReference>
<name>A0AAV5CSI6_ELECO</name>
<gene>
    <name evidence="1" type="primary">ga18099</name>
    <name evidence="1" type="ORF">PR202_ga18099</name>
</gene>
<keyword evidence="2" id="KW-1185">Reference proteome</keyword>
<dbReference type="AlphaFoldDB" id="A0AAV5CSI6"/>
<reference evidence="1" key="2">
    <citation type="submission" date="2021-12" db="EMBL/GenBank/DDBJ databases">
        <title>Resequencing data analysis of finger millet.</title>
        <authorList>
            <person name="Hatakeyama M."/>
            <person name="Aluri S."/>
            <person name="Balachadran M.T."/>
            <person name="Sivarajan S.R."/>
            <person name="Poveda L."/>
            <person name="Shimizu-Inatsugi R."/>
            <person name="Schlapbach R."/>
            <person name="Sreeman S.M."/>
            <person name="Shimizu K.K."/>
        </authorList>
    </citation>
    <scope>NUCLEOTIDE SEQUENCE</scope>
</reference>
<evidence type="ECO:0000313" key="2">
    <source>
        <dbReference type="Proteomes" id="UP001054889"/>
    </source>
</evidence>
<accession>A0AAV5CSI6</accession>
<sequence length="63" mass="7355">MLDEKFHKWWSYVEDLDSTARKGLNSLIILDSWTLRKHRNDCVFNGAFPNLSTALNMAGEEIR</sequence>
<proteinExistence type="predicted"/>